<dbReference type="Gene3D" id="3.40.1170.60">
    <property type="match status" value="1"/>
</dbReference>
<dbReference type="PANTHER" id="PTHR11076:SF33">
    <property type="entry name" value="DNA POLYMERASE KAPPA"/>
    <property type="match status" value="1"/>
</dbReference>
<comment type="subcellular location">
    <subcellularLocation>
        <location evidence="4">Cytoplasm</location>
    </subcellularLocation>
</comment>
<feature type="active site" evidence="4">
    <location>
        <position position="107"/>
    </location>
</feature>
<keyword evidence="4 6" id="KW-0808">Transferase</keyword>
<reference evidence="6 7" key="1">
    <citation type="submission" date="2021-01" db="EMBL/GenBank/DDBJ databases">
        <title>FDA dAtabase for Regulatory Grade micrObial Sequences (FDA-ARGOS): Supporting development and validation of Infectious Disease Dx tests.</title>
        <authorList>
            <person name="Sproer C."/>
            <person name="Gronow S."/>
            <person name="Severitt S."/>
            <person name="Schroder I."/>
            <person name="Tallon L."/>
            <person name="Sadzewicz L."/>
            <person name="Zhao X."/>
            <person name="Boylan J."/>
            <person name="Ott S."/>
            <person name="Bowen H."/>
            <person name="Vavikolanu K."/>
            <person name="Mehta A."/>
            <person name="Aluvathingal J."/>
            <person name="Nadendla S."/>
            <person name="Lowell S."/>
            <person name="Myers T."/>
            <person name="Yan Y."/>
            <person name="Sichtig H."/>
        </authorList>
    </citation>
    <scope>NUCLEOTIDE SEQUENCE [LARGE SCALE GENOMIC DNA]</scope>
    <source>
        <strain evidence="6 7">FDAARGOS_1141</strain>
    </source>
</reference>
<dbReference type="EMBL" id="CP068224">
    <property type="protein sequence ID" value="QQT55861.1"/>
    <property type="molecule type" value="Genomic_DNA"/>
</dbReference>
<comment type="subunit">
    <text evidence="4">Monomer.</text>
</comment>
<evidence type="ECO:0000256" key="2">
    <source>
        <dbReference type="ARBA" id="ARBA00022457"/>
    </source>
</evidence>
<evidence type="ECO:0000256" key="1">
    <source>
        <dbReference type="ARBA" id="ARBA00010945"/>
    </source>
</evidence>
<dbReference type="Proteomes" id="UP000595498">
    <property type="component" value="Chromosome"/>
</dbReference>
<dbReference type="CDD" id="cd03586">
    <property type="entry name" value="PolY_Pol_IV_kappa"/>
    <property type="match status" value="1"/>
</dbReference>
<keyword evidence="4" id="KW-0234">DNA repair</keyword>
<dbReference type="InterPro" id="IPR022880">
    <property type="entry name" value="DNApol_IV"/>
</dbReference>
<dbReference type="InterPro" id="IPR043128">
    <property type="entry name" value="Rev_trsase/Diguanyl_cyclase"/>
</dbReference>
<feature type="domain" description="UmuC" evidence="5">
    <location>
        <begin position="8"/>
        <end position="187"/>
    </location>
</feature>
<dbReference type="Pfam" id="PF00817">
    <property type="entry name" value="IMS"/>
    <property type="match status" value="1"/>
</dbReference>
<keyword evidence="2 4" id="KW-0515">Mutator protein</keyword>
<dbReference type="NCBIfam" id="NF002677">
    <property type="entry name" value="PRK02406.1"/>
    <property type="match status" value="1"/>
</dbReference>
<comment type="function">
    <text evidence="4">Poorly processive, error-prone DNA polymerase involved in untargeted mutagenesis. Copies undamaged DNA at stalled replication forks, which arise in vivo from mismatched or misaligned primer ends. These misaligned primers can be extended by PolIV. Exhibits no 3'-5' exonuclease (proofreading) activity. May be involved in translesional synthesis, in conjunction with the beta clamp from PolIII.</text>
</comment>
<organism evidence="6 7">
    <name type="scientific">Sphingobacterium multivorum</name>
    <dbReference type="NCBI Taxonomy" id="28454"/>
    <lineage>
        <taxon>Bacteria</taxon>
        <taxon>Pseudomonadati</taxon>
        <taxon>Bacteroidota</taxon>
        <taxon>Sphingobacteriia</taxon>
        <taxon>Sphingobacteriales</taxon>
        <taxon>Sphingobacteriaceae</taxon>
        <taxon>Sphingobacterium</taxon>
    </lineage>
</organism>
<dbReference type="Pfam" id="PF11799">
    <property type="entry name" value="IMS_C"/>
    <property type="match status" value="1"/>
</dbReference>
<keyword evidence="7" id="KW-1185">Reference proteome</keyword>
<feature type="binding site" evidence="4">
    <location>
        <position position="12"/>
    </location>
    <ligand>
        <name>Mg(2+)</name>
        <dbReference type="ChEBI" id="CHEBI:18420"/>
    </ligand>
</feature>
<keyword evidence="4" id="KW-0479">Metal-binding</keyword>
<dbReference type="InterPro" id="IPR036775">
    <property type="entry name" value="DNA_pol_Y-fam_lit_finger_sf"/>
</dbReference>
<dbReference type="EC" id="2.7.7.7" evidence="4"/>
<proteinExistence type="inferred from homology"/>
<sequence length="397" mass="44637">MNDMERSIVHCDLDTFFVSVERLINSKLNGVPVLIGGSSDRGVVASCSYEARKSGVHAAMPMRLALRMCPDAVVVKGDHDLYSYYSNMVTEIISLETPVVEKASIDEHYLDVSGMDRFFGCWKWTQELRQRIIRETGLPISFGLSVNKTVSKIATGQAKPCGELQVNGGTEKQFLAPLSIRKIPMVGDKSYTLLRNMGISKIGTLQQMEIFTLQQVLGENGVNIWRKANGLDDTLVVPFREQKSMSKETTYQQDTIDMDVLRRTLIGMVDNLAFELRKEQRLTSCVTLKIRYSNFDTHTQQLQIGYTNSDRKLIEVVLSLFKKLYSRRMLIRLVGVKFSGLIYGAYQTDLFADNAEEVNLMQAMDRIKSRYGTAFLMKGICVPMPGEKGGVDALKSS</sequence>
<evidence type="ECO:0000313" key="6">
    <source>
        <dbReference type="EMBL" id="QQT55861.1"/>
    </source>
</evidence>
<comment type="similarity">
    <text evidence="1 4">Belongs to the DNA polymerase type-Y family.</text>
</comment>
<dbReference type="HAMAP" id="MF_01113">
    <property type="entry name" value="DNApol_IV"/>
    <property type="match status" value="1"/>
</dbReference>
<dbReference type="Gene3D" id="1.10.150.20">
    <property type="entry name" value="5' to 3' exonuclease, C-terminal subdomain"/>
    <property type="match status" value="1"/>
</dbReference>
<dbReference type="InterPro" id="IPR001126">
    <property type="entry name" value="UmuC"/>
</dbReference>
<feature type="site" description="Substrate discrimination" evidence="4">
    <location>
        <position position="17"/>
    </location>
</feature>
<keyword evidence="4" id="KW-0235">DNA replication</keyword>
<keyword evidence="4" id="KW-0460">Magnesium</keyword>
<dbReference type="Gene3D" id="3.30.1490.100">
    <property type="entry name" value="DNA polymerase, Y-family, little finger domain"/>
    <property type="match status" value="1"/>
</dbReference>
<evidence type="ECO:0000256" key="4">
    <source>
        <dbReference type="HAMAP-Rule" id="MF_01113"/>
    </source>
</evidence>
<dbReference type="InterPro" id="IPR043502">
    <property type="entry name" value="DNA/RNA_pol_sf"/>
</dbReference>
<evidence type="ECO:0000313" key="7">
    <source>
        <dbReference type="Proteomes" id="UP000595498"/>
    </source>
</evidence>
<keyword evidence="4" id="KW-0227">DNA damage</keyword>
<comment type="catalytic activity">
    <reaction evidence="4">
        <text>DNA(n) + a 2'-deoxyribonucleoside 5'-triphosphate = DNA(n+1) + diphosphate</text>
        <dbReference type="Rhea" id="RHEA:22508"/>
        <dbReference type="Rhea" id="RHEA-COMP:17339"/>
        <dbReference type="Rhea" id="RHEA-COMP:17340"/>
        <dbReference type="ChEBI" id="CHEBI:33019"/>
        <dbReference type="ChEBI" id="CHEBI:61560"/>
        <dbReference type="ChEBI" id="CHEBI:173112"/>
        <dbReference type="EC" id="2.7.7.7"/>
    </reaction>
</comment>
<dbReference type="PROSITE" id="PS50173">
    <property type="entry name" value="UMUC"/>
    <property type="match status" value="1"/>
</dbReference>
<dbReference type="InterPro" id="IPR050116">
    <property type="entry name" value="DNA_polymerase-Y"/>
</dbReference>
<dbReference type="SUPFAM" id="SSF56672">
    <property type="entry name" value="DNA/RNA polymerases"/>
    <property type="match status" value="1"/>
</dbReference>
<accession>A0ABX7CUT6</accession>
<dbReference type="SUPFAM" id="SSF100879">
    <property type="entry name" value="Lesion bypass DNA polymerase (Y-family), little finger domain"/>
    <property type="match status" value="1"/>
</dbReference>
<evidence type="ECO:0000256" key="3">
    <source>
        <dbReference type="ARBA" id="ARBA00022932"/>
    </source>
</evidence>
<dbReference type="InterPro" id="IPR017961">
    <property type="entry name" value="DNA_pol_Y-fam_little_finger"/>
</dbReference>
<feature type="binding site" evidence="4">
    <location>
        <position position="106"/>
    </location>
    <ligand>
        <name>Mg(2+)</name>
        <dbReference type="ChEBI" id="CHEBI:18420"/>
    </ligand>
</feature>
<keyword evidence="4 6" id="KW-0548">Nucleotidyltransferase</keyword>
<dbReference type="GO" id="GO:0003887">
    <property type="term" value="F:DNA-directed DNA polymerase activity"/>
    <property type="evidence" value="ECO:0007669"/>
    <property type="project" value="UniProtKB-EC"/>
</dbReference>
<dbReference type="Gene3D" id="3.30.70.270">
    <property type="match status" value="1"/>
</dbReference>
<gene>
    <name evidence="4 6" type="primary">dinB</name>
    <name evidence="6" type="ORF">I6I98_11620</name>
</gene>
<name>A0ABX7CUT6_SPHMU</name>
<keyword evidence="4" id="KW-0238">DNA-binding</keyword>
<evidence type="ECO:0000259" key="5">
    <source>
        <dbReference type="PROSITE" id="PS50173"/>
    </source>
</evidence>
<dbReference type="PANTHER" id="PTHR11076">
    <property type="entry name" value="DNA REPAIR POLYMERASE UMUC / TRANSFERASE FAMILY MEMBER"/>
    <property type="match status" value="1"/>
</dbReference>
<comment type="cofactor">
    <cofactor evidence="4">
        <name>Mg(2+)</name>
        <dbReference type="ChEBI" id="CHEBI:18420"/>
    </cofactor>
    <text evidence="4">Binds 2 magnesium ions per subunit.</text>
</comment>
<keyword evidence="3 4" id="KW-0239">DNA-directed DNA polymerase</keyword>
<protein>
    <recommendedName>
        <fullName evidence="4">DNA polymerase IV</fullName>
        <shortName evidence="4">Pol IV</shortName>
        <ecNumber evidence="4">2.7.7.7</ecNumber>
    </recommendedName>
</protein>
<keyword evidence="4" id="KW-0963">Cytoplasm</keyword>